<gene>
    <name evidence="2" type="ordered locus">HRM2_04180</name>
</gene>
<feature type="transmembrane region" description="Helical" evidence="1">
    <location>
        <begin position="7"/>
        <end position="23"/>
    </location>
</feature>
<feature type="transmembrane region" description="Helical" evidence="1">
    <location>
        <begin position="125"/>
        <end position="144"/>
    </location>
</feature>
<evidence type="ECO:0000313" key="3">
    <source>
        <dbReference type="Proteomes" id="UP000000442"/>
    </source>
</evidence>
<dbReference type="Proteomes" id="UP000000442">
    <property type="component" value="Chromosome"/>
</dbReference>
<accession>C0QGR1</accession>
<dbReference type="KEGG" id="dat:HRM2_04180"/>
<keyword evidence="1" id="KW-1133">Transmembrane helix</keyword>
<sequence>MSFKSAISVLFLTGVAIGLYFAIDGLLQGPSYFANRLITIERMHKKESLVENKWGERRIKREWVMAYSFQGVKNQRQYGTRMLFDNELPKKPEYYRSGDTLVHRIPVPESQGGGFGLNLNVRNGLGISGYSLILGGPILVLIHLGHLPVVRKRKTLIALIPVIIFGGGILFQILGAFLS</sequence>
<keyword evidence="1" id="KW-0812">Transmembrane</keyword>
<feature type="transmembrane region" description="Helical" evidence="1">
    <location>
        <begin position="156"/>
        <end position="178"/>
    </location>
</feature>
<organism evidence="2 3">
    <name type="scientific">Desulforapulum autotrophicum (strain ATCC 43914 / DSM 3382 / VKM B-1955 / HRM2)</name>
    <name type="common">Desulfobacterium autotrophicum</name>
    <dbReference type="NCBI Taxonomy" id="177437"/>
    <lineage>
        <taxon>Bacteria</taxon>
        <taxon>Pseudomonadati</taxon>
        <taxon>Thermodesulfobacteriota</taxon>
        <taxon>Desulfobacteria</taxon>
        <taxon>Desulfobacterales</taxon>
        <taxon>Desulfobacteraceae</taxon>
        <taxon>Desulforapulum</taxon>
    </lineage>
</organism>
<dbReference type="RefSeq" id="WP_012662785.1">
    <property type="nucleotide sequence ID" value="NC_012108.1"/>
</dbReference>
<dbReference type="AlphaFoldDB" id="C0QGR1"/>
<evidence type="ECO:0000256" key="1">
    <source>
        <dbReference type="SAM" id="Phobius"/>
    </source>
</evidence>
<dbReference type="EMBL" id="CP001087">
    <property type="protein sequence ID" value="ACN13536.1"/>
    <property type="molecule type" value="Genomic_DNA"/>
</dbReference>
<dbReference type="HOGENOM" id="CLU_1501169_0_0_7"/>
<keyword evidence="1" id="KW-0472">Membrane</keyword>
<reference evidence="2 3" key="1">
    <citation type="journal article" date="2009" name="Environ. Microbiol.">
        <title>Genome sequence of Desulfobacterium autotrophicum HRM2, a marine sulfate reducer oxidizing organic carbon completely to carbon dioxide.</title>
        <authorList>
            <person name="Strittmatter A.W."/>
            <person name="Liesegang H."/>
            <person name="Rabus R."/>
            <person name="Decker I."/>
            <person name="Amann J."/>
            <person name="Andres S."/>
            <person name="Henne A."/>
            <person name="Fricke W.F."/>
            <person name="Martinez-Arias R."/>
            <person name="Bartels D."/>
            <person name="Goesmann A."/>
            <person name="Krause L."/>
            <person name="Puehler A."/>
            <person name="Klenk H.P."/>
            <person name="Richter M."/>
            <person name="Schuler M."/>
            <person name="Gloeckner F.O."/>
            <person name="Meyerdierks A."/>
            <person name="Gottschalk G."/>
            <person name="Amann R."/>
        </authorList>
    </citation>
    <scope>NUCLEOTIDE SEQUENCE [LARGE SCALE GENOMIC DNA]</scope>
    <source>
        <strain evidence="3">ATCC 43914 / DSM 3382 / HRM2</strain>
    </source>
</reference>
<dbReference type="STRING" id="177437.HRM2_04180"/>
<evidence type="ECO:0000313" key="2">
    <source>
        <dbReference type="EMBL" id="ACN13536.1"/>
    </source>
</evidence>
<name>C0QGR1_DESAH</name>
<keyword evidence="3" id="KW-1185">Reference proteome</keyword>
<protein>
    <submittedName>
        <fullName evidence="2">Uncharacterized protein</fullName>
    </submittedName>
</protein>
<proteinExistence type="predicted"/>